<dbReference type="EMBL" id="VSWD01000010">
    <property type="protein sequence ID" value="KAK3090880.1"/>
    <property type="molecule type" value="Genomic_DNA"/>
</dbReference>
<evidence type="ECO:0000256" key="12">
    <source>
        <dbReference type="RuleBase" id="RU000688"/>
    </source>
</evidence>
<feature type="domain" description="G-protein coupled receptors family 1 profile" evidence="15">
    <location>
        <begin position="46"/>
        <end position="302"/>
    </location>
</feature>
<dbReference type="AlphaFoldDB" id="A0AA89BPT5"/>
<keyword evidence="9 14" id="KW-0472">Membrane</keyword>
<evidence type="ECO:0000256" key="6">
    <source>
        <dbReference type="ARBA" id="ARBA00022989"/>
    </source>
</evidence>
<dbReference type="InterPro" id="IPR027430">
    <property type="entry name" value="Retinal_BS"/>
</dbReference>
<evidence type="ECO:0000256" key="4">
    <source>
        <dbReference type="ARBA" id="ARBA00022692"/>
    </source>
</evidence>
<comment type="caution">
    <text evidence="16">The sequence shown here is derived from an EMBL/GenBank/DDBJ whole genome shotgun (WGS) entry which is preliminary data.</text>
</comment>
<evidence type="ECO:0000256" key="9">
    <source>
        <dbReference type="ARBA" id="ARBA00023136"/>
    </source>
</evidence>
<dbReference type="InterPro" id="IPR050125">
    <property type="entry name" value="GPCR_opsins"/>
</dbReference>
<feature type="transmembrane region" description="Helical" evidence="14">
    <location>
        <begin position="107"/>
        <end position="125"/>
    </location>
</feature>
<name>A0AA89BPT5_PINIB</name>
<feature type="transmembrane region" description="Helical" evidence="14">
    <location>
        <begin position="30"/>
        <end position="55"/>
    </location>
</feature>
<dbReference type="Pfam" id="PF00001">
    <property type="entry name" value="7tm_1"/>
    <property type="match status" value="1"/>
</dbReference>
<dbReference type="InterPro" id="IPR017452">
    <property type="entry name" value="GPCR_Rhodpsn_7TM"/>
</dbReference>
<evidence type="ECO:0000256" key="2">
    <source>
        <dbReference type="ARBA" id="ARBA00022543"/>
    </source>
</evidence>
<keyword evidence="17" id="KW-1185">Reference proteome</keyword>
<evidence type="ECO:0000256" key="13">
    <source>
        <dbReference type="SAM" id="MobiDB-lite"/>
    </source>
</evidence>
<feature type="transmembrane region" description="Helical" evidence="14">
    <location>
        <begin position="190"/>
        <end position="216"/>
    </location>
</feature>
<dbReference type="PRINTS" id="PR00237">
    <property type="entry name" value="GPCRRHODOPSN"/>
</dbReference>
<keyword evidence="8 12" id="KW-0297">G-protein coupled receptor</keyword>
<evidence type="ECO:0000256" key="8">
    <source>
        <dbReference type="ARBA" id="ARBA00023040"/>
    </source>
</evidence>
<dbReference type="PANTHER" id="PTHR24240">
    <property type="entry name" value="OPSIN"/>
    <property type="match status" value="1"/>
</dbReference>
<dbReference type="PROSITE" id="PS00238">
    <property type="entry name" value="OPSIN"/>
    <property type="match status" value="1"/>
</dbReference>
<accession>A0AA89BPT5</accession>
<keyword evidence="7" id="KW-0157">Chromophore</keyword>
<protein>
    <recommendedName>
        <fullName evidence="15">G-protein coupled receptors family 1 profile domain-containing protein</fullName>
    </recommendedName>
</protein>
<evidence type="ECO:0000256" key="1">
    <source>
        <dbReference type="ARBA" id="ARBA00004141"/>
    </source>
</evidence>
<dbReference type="PROSITE" id="PS00237">
    <property type="entry name" value="G_PROTEIN_RECEP_F1_1"/>
    <property type="match status" value="1"/>
</dbReference>
<evidence type="ECO:0000256" key="11">
    <source>
        <dbReference type="ARBA" id="ARBA00023224"/>
    </source>
</evidence>
<dbReference type="GO" id="GO:0004930">
    <property type="term" value="F:G protein-coupled receptor activity"/>
    <property type="evidence" value="ECO:0007669"/>
    <property type="project" value="UniProtKB-KW"/>
</dbReference>
<keyword evidence="6 14" id="KW-1133">Transmembrane helix</keyword>
<dbReference type="GO" id="GO:0007602">
    <property type="term" value="P:phototransduction"/>
    <property type="evidence" value="ECO:0007669"/>
    <property type="project" value="UniProtKB-KW"/>
</dbReference>
<dbReference type="CDD" id="cd14969">
    <property type="entry name" value="7tmA_Opsins_type2_animals"/>
    <property type="match status" value="1"/>
</dbReference>
<evidence type="ECO:0000256" key="10">
    <source>
        <dbReference type="ARBA" id="ARBA00023170"/>
    </source>
</evidence>
<dbReference type="Proteomes" id="UP001186944">
    <property type="component" value="Unassembled WGS sequence"/>
</dbReference>
<dbReference type="PROSITE" id="PS50262">
    <property type="entry name" value="G_PROTEIN_RECEP_F1_2"/>
    <property type="match status" value="1"/>
</dbReference>
<dbReference type="SMART" id="SM01381">
    <property type="entry name" value="7TM_GPCR_Srsx"/>
    <property type="match status" value="1"/>
</dbReference>
<feature type="transmembrane region" description="Helical" evidence="14">
    <location>
        <begin position="246"/>
        <end position="264"/>
    </location>
</feature>
<gene>
    <name evidence="16" type="ORF">FSP39_015436</name>
</gene>
<comment type="subcellular location">
    <subcellularLocation>
        <location evidence="1">Membrane</location>
        <topology evidence="1">Multi-pass membrane protein</topology>
    </subcellularLocation>
</comment>
<sequence>MNSTTTEGVVHETGQFDRSTAPYFPDIGHMAIGGILAVIFIVGTFSNGVALLTFIKCKNLRTPTNTFIMSLLFGDFCMCSLPVPMVMAASFQKYWTFGKIMCDLEAFLVYFLGLTNMYTLCAISLDRYIVIALPLHASKITNRVAVISVLLCWIWGLFWASTPLLGWSYYHLEAAHTSCAIVWESDDPAIFSYNMTIFFVCYAFPVGVMLFAYFNVYMTIKNVARNNVWDLTSRIARKNLAIEKKMFKTILIMVGLFLLAWTPYAVVSFWATVVGSGGIPILIQTIPAIAAKSSSVANPFVYVATNKQFRKGFYSIIPCDSLRTQLEQTEEQKKEKSEDGEEKTVGQTQAVPITKVAPSPVDKDHDTQIEDMRASPVTQNE</sequence>
<organism evidence="16 17">
    <name type="scientific">Pinctada imbricata</name>
    <name type="common">Atlantic pearl-oyster</name>
    <name type="synonym">Pinctada martensii</name>
    <dbReference type="NCBI Taxonomy" id="66713"/>
    <lineage>
        <taxon>Eukaryota</taxon>
        <taxon>Metazoa</taxon>
        <taxon>Spiralia</taxon>
        <taxon>Lophotrochozoa</taxon>
        <taxon>Mollusca</taxon>
        <taxon>Bivalvia</taxon>
        <taxon>Autobranchia</taxon>
        <taxon>Pteriomorphia</taxon>
        <taxon>Pterioida</taxon>
        <taxon>Pterioidea</taxon>
        <taxon>Pteriidae</taxon>
        <taxon>Pinctada</taxon>
    </lineage>
</organism>
<dbReference type="Gene3D" id="1.20.1070.10">
    <property type="entry name" value="Rhodopsin 7-helix transmembrane proteins"/>
    <property type="match status" value="1"/>
</dbReference>
<feature type="transmembrane region" description="Helical" evidence="14">
    <location>
        <begin position="67"/>
        <end position="87"/>
    </location>
</feature>
<evidence type="ECO:0000256" key="3">
    <source>
        <dbReference type="ARBA" id="ARBA00022606"/>
    </source>
</evidence>
<evidence type="ECO:0000256" key="7">
    <source>
        <dbReference type="ARBA" id="ARBA00022991"/>
    </source>
</evidence>
<keyword evidence="3" id="KW-0716">Sensory transduction</keyword>
<keyword evidence="2" id="KW-0600">Photoreceptor protein</keyword>
<dbReference type="SUPFAM" id="SSF81321">
    <property type="entry name" value="Family A G protein-coupled receptor-like"/>
    <property type="match status" value="1"/>
</dbReference>
<evidence type="ECO:0000313" key="17">
    <source>
        <dbReference type="Proteomes" id="UP001186944"/>
    </source>
</evidence>
<keyword evidence="4 12" id="KW-0812">Transmembrane</keyword>
<keyword evidence="5" id="KW-0681">Retinal protein</keyword>
<dbReference type="GO" id="GO:0016020">
    <property type="term" value="C:membrane"/>
    <property type="evidence" value="ECO:0007669"/>
    <property type="project" value="UniProtKB-SubCell"/>
</dbReference>
<dbReference type="InterPro" id="IPR000276">
    <property type="entry name" value="GPCR_Rhodpsn"/>
</dbReference>
<proteinExistence type="inferred from homology"/>
<feature type="compositionally biased region" description="Basic and acidic residues" evidence="13">
    <location>
        <begin position="361"/>
        <end position="373"/>
    </location>
</feature>
<evidence type="ECO:0000256" key="14">
    <source>
        <dbReference type="SAM" id="Phobius"/>
    </source>
</evidence>
<evidence type="ECO:0000256" key="5">
    <source>
        <dbReference type="ARBA" id="ARBA00022925"/>
    </source>
</evidence>
<keyword evidence="11 12" id="KW-0807">Transducer</keyword>
<feature type="transmembrane region" description="Helical" evidence="14">
    <location>
        <begin position="146"/>
        <end position="170"/>
    </location>
</feature>
<reference evidence="16" key="1">
    <citation type="submission" date="2019-08" db="EMBL/GenBank/DDBJ databases">
        <title>The improved chromosome-level genome for the pearl oyster Pinctada fucata martensii using PacBio sequencing and Hi-C.</title>
        <authorList>
            <person name="Zheng Z."/>
        </authorList>
    </citation>
    <scope>NUCLEOTIDE SEQUENCE</scope>
    <source>
        <strain evidence="16">ZZ-2019</strain>
        <tissue evidence="16">Adductor muscle</tissue>
    </source>
</reference>
<comment type="similarity">
    <text evidence="12">Belongs to the G-protein coupled receptor 1 family.</text>
</comment>
<feature type="region of interest" description="Disordered" evidence="13">
    <location>
        <begin position="328"/>
        <end position="381"/>
    </location>
</feature>
<keyword evidence="10 12" id="KW-0675">Receptor</keyword>
<evidence type="ECO:0000313" key="16">
    <source>
        <dbReference type="EMBL" id="KAK3090880.1"/>
    </source>
</evidence>
<dbReference type="GO" id="GO:0009881">
    <property type="term" value="F:photoreceptor activity"/>
    <property type="evidence" value="ECO:0007669"/>
    <property type="project" value="UniProtKB-KW"/>
</dbReference>
<evidence type="ECO:0000259" key="15">
    <source>
        <dbReference type="PROSITE" id="PS50262"/>
    </source>
</evidence>